<dbReference type="EMBL" id="BEZZ01146665">
    <property type="protein sequence ID" value="GCC44806.1"/>
    <property type="molecule type" value="Genomic_DNA"/>
</dbReference>
<accession>A0A401TQA0</accession>
<comment type="caution">
    <text evidence="2">The sequence shown here is derived from an EMBL/GenBank/DDBJ whole genome shotgun (WGS) entry which is preliminary data.</text>
</comment>
<feature type="compositionally biased region" description="Pro residues" evidence="1">
    <location>
        <begin position="75"/>
        <end position="84"/>
    </location>
</feature>
<evidence type="ECO:0000256" key="1">
    <source>
        <dbReference type="SAM" id="MobiDB-lite"/>
    </source>
</evidence>
<feature type="compositionally biased region" description="Pro residues" evidence="1">
    <location>
        <begin position="101"/>
        <end position="110"/>
    </location>
</feature>
<protein>
    <submittedName>
        <fullName evidence="2">Uncharacterized protein</fullName>
    </submittedName>
</protein>
<feature type="region of interest" description="Disordered" evidence="1">
    <location>
        <begin position="192"/>
        <end position="214"/>
    </location>
</feature>
<dbReference type="Proteomes" id="UP000287033">
    <property type="component" value="Unassembled WGS sequence"/>
</dbReference>
<proteinExistence type="predicted"/>
<dbReference type="STRING" id="137246.A0A401TQA0"/>
<feature type="region of interest" description="Disordered" evidence="1">
    <location>
        <begin position="1"/>
        <end position="140"/>
    </location>
</feature>
<keyword evidence="3" id="KW-1185">Reference proteome</keyword>
<feature type="non-terminal residue" evidence="2">
    <location>
        <position position="1"/>
    </location>
</feature>
<name>A0A401TQA0_CHIPU</name>
<dbReference type="AlphaFoldDB" id="A0A401TQA0"/>
<organism evidence="2 3">
    <name type="scientific">Chiloscyllium punctatum</name>
    <name type="common">Brownbanded bambooshark</name>
    <name type="synonym">Hemiscyllium punctatum</name>
    <dbReference type="NCBI Taxonomy" id="137246"/>
    <lineage>
        <taxon>Eukaryota</taxon>
        <taxon>Metazoa</taxon>
        <taxon>Chordata</taxon>
        <taxon>Craniata</taxon>
        <taxon>Vertebrata</taxon>
        <taxon>Chondrichthyes</taxon>
        <taxon>Elasmobranchii</taxon>
        <taxon>Galeomorphii</taxon>
        <taxon>Galeoidea</taxon>
        <taxon>Orectolobiformes</taxon>
        <taxon>Hemiscylliidae</taxon>
        <taxon>Chiloscyllium</taxon>
    </lineage>
</organism>
<gene>
    <name evidence="2" type="ORF">chiPu_0029036</name>
</gene>
<evidence type="ECO:0000313" key="3">
    <source>
        <dbReference type="Proteomes" id="UP000287033"/>
    </source>
</evidence>
<evidence type="ECO:0000313" key="2">
    <source>
        <dbReference type="EMBL" id="GCC44806.1"/>
    </source>
</evidence>
<reference evidence="2 3" key="1">
    <citation type="journal article" date="2018" name="Nat. Ecol. Evol.">
        <title>Shark genomes provide insights into elasmobranch evolution and the origin of vertebrates.</title>
        <authorList>
            <person name="Hara Y"/>
            <person name="Yamaguchi K"/>
            <person name="Onimaru K"/>
            <person name="Kadota M"/>
            <person name="Koyanagi M"/>
            <person name="Keeley SD"/>
            <person name="Tatsumi K"/>
            <person name="Tanaka K"/>
            <person name="Motone F"/>
            <person name="Kageyama Y"/>
            <person name="Nozu R"/>
            <person name="Adachi N"/>
            <person name="Nishimura O"/>
            <person name="Nakagawa R"/>
            <person name="Tanegashima C"/>
            <person name="Kiyatake I"/>
            <person name="Matsumoto R"/>
            <person name="Murakumo K"/>
            <person name="Nishida K"/>
            <person name="Terakita A"/>
            <person name="Kuratani S"/>
            <person name="Sato K"/>
            <person name="Hyodo S Kuraku.S."/>
        </authorList>
    </citation>
    <scope>NUCLEOTIDE SEQUENCE [LARGE SCALE GENOMIC DNA]</scope>
</reference>
<sequence>DENGTSAQPRPPAGSKGSPRQFPGPPEEVRGDPEAETLQLGEAESRRYPGQRGLTEEGWPIRTRTPEGGRGSAVFPPPPPPPPAAHCCSSPDVRQCGPRPWGTPPPPPPAAARRPLKKTRSFDLAQQLSPPPSVGAAGGGAAAFGQRALSEPGDTRSSRGGAGVLIRGLEVSSTELADRTCSPKEHVMLVRPRAVQADSPWGGATQLPQPAKGR</sequence>